<evidence type="ECO:0000313" key="9">
    <source>
        <dbReference type="Proteomes" id="UP000001549"/>
    </source>
</evidence>
<dbReference type="RefSeq" id="WP_013871985.1">
    <property type="nucleotide sequence ID" value="NC_015656.1"/>
</dbReference>
<keyword evidence="2 6" id="KW-0479">Metal-binding</keyword>
<dbReference type="GO" id="GO:0019509">
    <property type="term" value="P:L-methionine salvage from methylthioadenosine"/>
    <property type="evidence" value="ECO:0007669"/>
    <property type="project" value="UniProtKB-UniRule"/>
</dbReference>
<organism evidence="8 9">
    <name type="scientific">Candidatus Protofrankia datiscae</name>
    <dbReference type="NCBI Taxonomy" id="2716812"/>
    <lineage>
        <taxon>Bacteria</taxon>
        <taxon>Bacillati</taxon>
        <taxon>Actinomycetota</taxon>
        <taxon>Actinomycetes</taxon>
        <taxon>Frankiales</taxon>
        <taxon>Frankiaceae</taxon>
        <taxon>Protofrankia</taxon>
    </lineage>
</organism>
<dbReference type="GO" id="GO:0005737">
    <property type="term" value="C:cytoplasm"/>
    <property type="evidence" value="ECO:0007669"/>
    <property type="project" value="UniProtKB-UniRule"/>
</dbReference>
<evidence type="ECO:0000256" key="6">
    <source>
        <dbReference type="HAMAP-Rule" id="MF_01677"/>
    </source>
</evidence>
<sequence length="241" mass="25515">MPVATTHRRELMIWWVSVVSAGGDLVGDDLTGDGDLADADGWPAGLRVAGEALAREAARYASLGWMRATSGNLSIVLCRAPLRLAVTVSGLDKSELRAGDVAVVDAAGAARPVRPARRPSAEAALHARLAEAAGAQAVVHVHTIASVWAAERWPGGVELEGLEMLKALGRGADGDRVRIPVVDNSQDMIDLGDRIVALRDPRTPAILIARHGLYAWGDDLGAARRHTEAVQWLLEWALANG</sequence>
<evidence type="ECO:0000256" key="2">
    <source>
        <dbReference type="ARBA" id="ARBA00022723"/>
    </source>
</evidence>
<dbReference type="InterPro" id="IPR017714">
    <property type="entry name" value="MethylthioRu-1-P_deHdtase_MtnB"/>
</dbReference>
<keyword evidence="9" id="KW-1185">Reference proteome</keyword>
<comment type="similarity">
    <text evidence="6">Belongs to the aldolase class II family. MtnB subfamily.</text>
</comment>
<dbReference type="InterPro" id="IPR036409">
    <property type="entry name" value="Aldolase_II/adducin_N_sf"/>
</dbReference>
<dbReference type="UniPathway" id="UPA00904">
    <property type="reaction ID" value="UER00875"/>
</dbReference>
<dbReference type="NCBIfam" id="TIGR03328">
    <property type="entry name" value="salvage_mtnB"/>
    <property type="match status" value="1"/>
</dbReference>
<evidence type="ECO:0000256" key="4">
    <source>
        <dbReference type="ARBA" id="ARBA00023167"/>
    </source>
</evidence>
<gene>
    <name evidence="6" type="primary">mtnB</name>
    <name evidence="8" type="ordered locus">FsymDg_0435</name>
</gene>
<dbReference type="SUPFAM" id="SSF53639">
    <property type="entry name" value="AraD/HMP-PK domain-like"/>
    <property type="match status" value="1"/>
</dbReference>
<comment type="pathway">
    <text evidence="6">Amino-acid biosynthesis; L-methionine biosynthesis via salvage pathway; L-methionine from S-methyl-5-thio-alpha-D-ribose 1-phosphate: step 2/6.</text>
</comment>
<proteinExistence type="inferred from homology"/>
<protein>
    <recommendedName>
        <fullName evidence="6">Methylthioribulose-1-phosphate dehydratase</fullName>
        <shortName evidence="6">MTRu-1-P dehydratase</shortName>
        <ecNumber evidence="6">4.2.1.109</ecNumber>
    </recommendedName>
</protein>
<reference evidence="8 9" key="1">
    <citation type="submission" date="2011-05" db="EMBL/GenBank/DDBJ databases">
        <title>Complete sequence of chromosome of Frankia symbiont of Datisca glomerata.</title>
        <authorList>
            <consortium name="US DOE Joint Genome Institute"/>
            <person name="Lucas S."/>
            <person name="Han J."/>
            <person name="Lapidus A."/>
            <person name="Cheng J.-F."/>
            <person name="Goodwin L."/>
            <person name="Pitluck S."/>
            <person name="Peters L."/>
            <person name="Mikhailova N."/>
            <person name="Chertkov O."/>
            <person name="Teshima H."/>
            <person name="Han C."/>
            <person name="Tapia R."/>
            <person name="Land M."/>
            <person name="Hauser L."/>
            <person name="Kyrpides N."/>
            <person name="Ivanova N."/>
            <person name="Pagani I."/>
            <person name="Berry A."/>
            <person name="Pawlowski K."/>
            <person name="Persson T."/>
            <person name="Vanden Heuvel B."/>
            <person name="Benson D."/>
            <person name="Woyke T."/>
        </authorList>
    </citation>
    <scope>NUCLEOTIDE SEQUENCE [LARGE SCALE GENOMIC DNA]</scope>
    <source>
        <strain evidence="9">4085684</strain>
    </source>
</reference>
<dbReference type="KEGG" id="fsy:FsymDg_0435"/>
<comment type="cofactor">
    <cofactor evidence="6">
        <name>Zn(2+)</name>
        <dbReference type="ChEBI" id="CHEBI:29105"/>
    </cofactor>
    <text evidence="6">Binds 1 zinc ion per subunit.</text>
</comment>
<accession>F8B5E0</accession>
<evidence type="ECO:0000256" key="3">
    <source>
        <dbReference type="ARBA" id="ARBA00022833"/>
    </source>
</evidence>
<evidence type="ECO:0000313" key="8">
    <source>
        <dbReference type="EMBL" id="AEH07992.1"/>
    </source>
</evidence>
<keyword evidence="5 6" id="KW-0456">Lyase</keyword>
<evidence type="ECO:0000256" key="5">
    <source>
        <dbReference type="ARBA" id="ARBA00023239"/>
    </source>
</evidence>
<dbReference type="GO" id="GO:0008270">
    <property type="term" value="F:zinc ion binding"/>
    <property type="evidence" value="ECO:0007669"/>
    <property type="project" value="UniProtKB-UniRule"/>
</dbReference>
<evidence type="ECO:0000259" key="7">
    <source>
        <dbReference type="SMART" id="SM01007"/>
    </source>
</evidence>
<dbReference type="HAMAP" id="MF_01677">
    <property type="entry name" value="Salvage_MtnB"/>
    <property type="match status" value="1"/>
</dbReference>
<dbReference type="Gene3D" id="3.40.225.10">
    <property type="entry name" value="Class II aldolase/adducin N-terminal domain"/>
    <property type="match status" value="1"/>
</dbReference>
<feature type="binding site" evidence="6">
    <location>
        <position position="140"/>
    </location>
    <ligand>
        <name>Zn(2+)</name>
        <dbReference type="ChEBI" id="CHEBI:29105"/>
    </ligand>
</feature>
<keyword evidence="1 6" id="KW-0028">Amino-acid biosynthesis</keyword>
<feature type="domain" description="Class II aldolase/adducin N-terminal" evidence="7">
    <location>
        <begin position="51"/>
        <end position="238"/>
    </location>
</feature>
<dbReference type="eggNOG" id="COG0235">
    <property type="taxonomic scope" value="Bacteria"/>
</dbReference>
<dbReference type="SMART" id="SM01007">
    <property type="entry name" value="Aldolase_II"/>
    <property type="match status" value="1"/>
</dbReference>
<dbReference type="EC" id="4.2.1.109" evidence="6"/>
<dbReference type="Pfam" id="PF00596">
    <property type="entry name" value="Aldolase_II"/>
    <property type="match status" value="1"/>
</dbReference>
<evidence type="ECO:0000256" key="1">
    <source>
        <dbReference type="ARBA" id="ARBA00022605"/>
    </source>
</evidence>
<dbReference type="Proteomes" id="UP000001549">
    <property type="component" value="Chromosome"/>
</dbReference>
<dbReference type="PANTHER" id="PTHR10640">
    <property type="entry name" value="METHYLTHIORIBULOSE-1-PHOSPHATE DEHYDRATASE"/>
    <property type="match status" value="1"/>
</dbReference>
<dbReference type="HOGENOM" id="CLU_006033_4_1_11"/>
<keyword evidence="4 6" id="KW-0486">Methionine biosynthesis</keyword>
<feature type="binding site" evidence="6">
    <location>
        <position position="142"/>
    </location>
    <ligand>
        <name>Zn(2+)</name>
        <dbReference type="ChEBI" id="CHEBI:29105"/>
    </ligand>
</feature>
<comment type="catalytic activity">
    <reaction evidence="6">
        <text>5-(methylsulfanyl)-D-ribulose 1-phosphate = 5-methylsulfanyl-2,3-dioxopentyl phosphate + H2O</text>
        <dbReference type="Rhea" id="RHEA:15549"/>
        <dbReference type="ChEBI" id="CHEBI:15377"/>
        <dbReference type="ChEBI" id="CHEBI:58548"/>
        <dbReference type="ChEBI" id="CHEBI:58828"/>
        <dbReference type="EC" id="4.2.1.109"/>
    </reaction>
</comment>
<dbReference type="GO" id="GO:0046570">
    <property type="term" value="F:methylthioribulose 1-phosphate dehydratase activity"/>
    <property type="evidence" value="ECO:0007669"/>
    <property type="project" value="UniProtKB-UniRule"/>
</dbReference>
<dbReference type="AlphaFoldDB" id="F8B5E0"/>
<dbReference type="STRING" id="656024.FsymDg_0435"/>
<comment type="function">
    <text evidence="6">Catalyzes the dehydration of methylthioribulose-1-phosphate (MTRu-1-P) into 2,3-diketo-5-methylthiopentyl-1-phosphate (DK-MTP-1-P).</text>
</comment>
<dbReference type="EMBL" id="CP002801">
    <property type="protein sequence ID" value="AEH07992.1"/>
    <property type="molecule type" value="Genomic_DNA"/>
</dbReference>
<dbReference type="PANTHER" id="PTHR10640:SF7">
    <property type="entry name" value="METHYLTHIORIBULOSE-1-PHOSPHATE DEHYDRATASE"/>
    <property type="match status" value="1"/>
</dbReference>
<dbReference type="InterPro" id="IPR001303">
    <property type="entry name" value="Aldolase_II/adducin_N"/>
</dbReference>
<keyword evidence="3 6" id="KW-0862">Zinc</keyword>
<name>F8B5E0_9ACTN</name>